<keyword evidence="3" id="KW-0472">Membrane</keyword>
<keyword evidence="2" id="KW-0802">TPR repeat</keyword>
<feature type="transmembrane region" description="Helical" evidence="3">
    <location>
        <begin position="127"/>
        <end position="144"/>
    </location>
</feature>
<feature type="transmembrane region" description="Helical" evidence="3">
    <location>
        <begin position="156"/>
        <end position="172"/>
    </location>
</feature>
<evidence type="ECO:0000313" key="4">
    <source>
        <dbReference type="EMBL" id="GAG34862.1"/>
    </source>
</evidence>
<feature type="non-terminal residue" evidence="4">
    <location>
        <position position="235"/>
    </location>
</feature>
<dbReference type="PANTHER" id="PTHR44227">
    <property type="match status" value="1"/>
</dbReference>
<evidence type="ECO:0000256" key="1">
    <source>
        <dbReference type="ARBA" id="ARBA00022737"/>
    </source>
</evidence>
<protein>
    <submittedName>
        <fullName evidence="4">Uncharacterized protein</fullName>
    </submittedName>
</protein>
<evidence type="ECO:0000256" key="2">
    <source>
        <dbReference type="ARBA" id="ARBA00022803"/>
    </source>
</evidence>
<gene>
    <name evidence="4" type="ORF">S01H1_66974</name>
</gene>
<reference evidence="4" key="1">
    <citation type="journal article" date="2014" name="Front. Microbiol.">
        <title>High frequency of phylogenetically diverse reductive dehalogenase-homologous genes in deep subseafloor sedimentary metagenomes.</title>
        <authorList>
            <person name="Kawai M."/>
            <person name="Futagami T."/>
            <person name="Toyoda A."/>
            <person name="Takaki Y."/>
            <person name="Nishi S."/>
            <person name="Hori S."/>
            <person name="Arai W."/>
            <person name="Tsubouchi T."/>
            <person name="Morono Y."/>
            <person name="Uchiyama I."/>
            <person name="Ito T."/>
            <person name="Fujiyama A."/>
            <person name="Inagaki F."/>
            <person name="Takami H."/>
        </authorList>
    </citation>
    <scope>NUCLEOTIDE SEQUENCE</scope>
    <source>
        <strain evidence="4">Expedition CK06-06</strain>
    </source>
</reference>
<keyword evidence="3" id="KW-1133">Transmembrane helix</keyword>
<comment type="caution">
    <text evidence="4">The sequence shown here is derived from an EMBL/GenBank/DDBJ whole genome shotgun (WGS) entry which is preliminary data.</text>
</comment>
<dbReference type="EMBL" id="BARS01044313">
    <property type="protein sequence ID" value="GAG34862.1"/>
    <property type="molecule type" value="Genomic_DNA"/>
</dbReference>
<evidence type="ECO:0000256" key="3">
    <source>
        <dbReference type="SAM" id="Phobius"/>
    </source>
</evidence>
<sequence>MNTYTQNPSEIKTPYRRKYQFLIYLSLVVTIAAVYLPVSNYEFLKYDDDTYVTDNQHVRGGLSSKNIKWAFTAGHASNWHPVTWLSHMLDCQFFGLQPGAHHIVNVLFHIANTLLLLYLLSLMTHTLWPPVFAAAVFALHPLHIESVAWIAERKDLLSTFFGLLTIIAYVRYTKRRKPGEYFAVLVFFVLGLMAKPMLVTIPFVLLLLDYWPLGRFRFDNTWKKSVPALIAEKIP</sequence>
<accession>X0XHH4</accession>
<keyword evidence="3" id="KW-0812">Transmembrane</keyword>
<keyword evidence="1" id="KW-0677">Repeat</keyword>
<name>X0XHH4_9ZZZZ</name>
<feature type="transmembrane region" description="Helical" evidence="3">
    <location>
        <begin position="184"/>
        <end position="208"/>
    </location>
</feature>
<feature type="transmembrane region" description="Helical" evidence="3">
    <location>
        <begin position="102"/>
        <end position="120"/>
    </location>
</feature>
<dbReference type="PANTHER" id="PTHR44227:SF3">
    <property type="entry name" value="PROTEIN O-MANNOSYL-TRANSFERASE TMTC4"/>
    <property type="match status" value="1"/>
</dbReference>
<feature type="transmembrane region" description="Helical" evidence="3">
    <location>
        <begin position="21"/>
        <end position="38"/>
    </location>
</feature>
<organism evidence="4">
    <name type="scientific">marine sediment metagenome</name>
    <dbReference type="NCBI Taxonomy" id="412755"/>
    <lineage>
        <taxon>unclassified sequences</taxon>
        <taxon>metagenomes</taxon>
        <taxon>ecological metagenomes</taxon>
    </lineage>
</organism>
<dbReference type="AlphaFoldDB" id="X0XHH4"/>
<proteinExistence type="predicted"/>
<dbReference type="InterPro" id="IPR052346">
    <property type="entry name" value="O-mannosyl-transferase_TMTC"/>
</dbReference>